<dbReference type="Proteomes" id="UP000245125">
    <property type="component" value="Unassembled WGS sequence"/>
</dbReference>
<feature type="domain" description="Pyruvate flavodoxin/ferredoxin oxidoreductase pyrimidine binding" evidence="2">
    <location>
        <begin position="15"/>
        <end position="182"/>
    </location>
</feature>
<evidence type="ECO:0000313" key="5">
    <source>
        <dbReference type="Proteomes" id="UP000245125"/>
    </source>
</evidence>
<dbReference type="PANTHER" id="PTHR43088">
    <property type="entry name" value="SUBUNIT OF PYRUVATE:FLAVODOXIN OXIDOREDUCTASE-RELATED"/>
    <property type="match status" value="1"/>
</dbReference>
<dbReference type="InterPro" id="IPR033412">
    <property type="entry name" value="PFOR_II"/>
</dbReference>
<evidence type="ECO:0000259" key="3">
    <source>
        <dbReference type="Pfam" id="PF17147"/>
    </source>
</evidence>
<dbReference type="InterPro" id="IPR009014">
    <property type="entry name" value="Transketo_C/PFOR_II"/>
</dbReference>
<dbReference type="OrthoDB" id="9794954at2"/>
<dbReference type="InterPro" id="IPR029061">
    <property type="entry name" value="THDP-binding"/>
</dbReference>
<reference evidence="5" key="1">
    <citation type="submission" date="2018-03" db="EMBL/GenBank/DDBJ databases">
        <authorList>
            <person name="Zecchin S."/>
        </authorList>
    </citation>
    <scope>NUCLEOTIDE SEQUENCE [LARGE SCALE GENOMIC DNA]</scope>
</reference>
<keyword evidence="1 4" id="KW-0560">Oxidoreductase</keyword>
<dbReference type="PANTHER" id="PTHR43088:SF1">
    <property type="entry name" value="SUBUNIT OF PYRUVATE:FLAVODOXIN OXIDOREDUCTASE"/>
    <property type="match status" value="1"/>
</dbReference>
<evidence type="ECO:0000259" key="2">
    <source>
        <dbReference type="Pfam" id="PF01855"/>
    </source>
</evidence>
<dbReference type="Gene3D" id="3.40.50.920">
    <property type="match status" value="1"/>
</dbReference>
<dbReference type="Pfam" id="PF01855">
    <property type="entry name" value="POR_N"/>
    <property type="match status" value="1"/>
</dbReference>
<dbReference type="EMBL" id="OUUY01000103">
    <property type="protein sequence ID" value="SPQ01441.1"/>
    <property type="molecule type" value="Genomic_DNA"/>
</dbReference>
<keyword evidence="5" id="KW-1185">Reference proteome</keyword>
<evidence type="ECO:0000256" key="1">
    <source>
        <dbReference type="ARBA" id="ARBA00023002"/>
    </source>
</evidence>
<dbReference type="InterPro" id="IPR002880">
    <property type="entry name" value="Pyrv_Fd/Flavodoxin_OxRdtase_N"/>
</dbReference>
<accession>A0A2U3QJ54</accession>
<organism evidence="4 5">
    <name type="scientific">Candidatus Sulfobium mesophilum</name>
    <dbReference type="NCBI Taxonomy" id="2016548"/>
    <lineage>
        <taxon>Bacteria</taxon>
        <taxon>Pseudomonadati</taxon>
        <taxon>Nitrospirota</taxon>
        <taxon>Nitrospiria</taxon>
        <taxon>Nitrospirales</taxon>
        <taxon>Nitrospiraceae</taxon>
        <taxon>Candidatus Sulfobium</taxon>
    </lineage>
</organism>
<proteinExistence type="predicted"/>
<dbReference type="EC" id="1.2.7.3" evidence="4"/>
<dbReference type="AlphaFoldDB" id="A0A2U3QJ54"/>
<name>A0A2U3QJ54_9BACT</name>
<dbReference type="Gene3D" id="3.40.50.970">
    <property type="match status" value="1"/>
</dbReference>
<dbReference type="GO" id="GO:0047553">
    <property type="term" value="F:2-oxoglutarate synthase activity"/>
    <property type="evidence" value="ECO:0007669"/>
    <property type="project" value="UniProtKB-EC"/>
</dbReference>
<feature type="domain" description="Pyruvate:ferredoxin oxidoreductase core" evidence="3">
    <location>
        <begin position="246"/>
        <end position="339"/>
    </location>
</feature>
<protein>
    <submittedName>
        <fullName evidence="4">2-oxoglutarate oxidoreductase (KorA)</fullName>
        <ecNumber evidence="4">1.2.7.3</ecNumber>
    </submittedName>
</protein>
<gene>
    <name evidence="4" type="primary">korA</name>
    <name evidence="4" type="ORF">NBG4_550002</name>
</gene>
<dbReference type="NCBIfam" id="NF005507">
    <property type="entry name" value="PRK07119.1"/>
    <property type="match status" value="1"/>
</dbReference>
<evidence type="ECO:0000313" key="4">
    <source>
        <dbReference type="EMBL" id="SPQ01441.1"/>
    </source>
</evidence>
<dbReference type="SUPFAM" id="SSF52922">
    <property type="entry name" value="TK C-terminal domain-like"/>
    <property type="match status" value="1"/>
</dbReference>
<dbReference type="SUPFAM" id="SSF52518">
    <property type="entry name" value="Thiamin diphosphate-binding fold (THDP-binding)"/>
    <property type="match status" value="1"/>
</dbReference>
<dbReference type="Pfam" id="PF17147">
    <property type="entry name" value="PFOR_II"/>
    <property type="match status" value="1"/>
</dbReference>
<dbReference type="InterPro" id="IPR052368">
    <property type="entry name" value="2-oxoacid_oxidoreductase"/>
</dbReference>
<dbReference type="CDD" id="cd07034">
    <property type="entry name" value="TPP_PYR_PFOR_IOR-alpha_like"/>
    <property type="match status" value="1"/>
</dbReference>
<sequence>MNKALMKGNEALALAAIHAGCKFYAGYPITPQNEIPEYMSRTLPAWGGAFVQAESEIAAINMVFGASACGARAMTSSSSPGISLKQEGISFLAGAELPAVIVNMQRGGPGLGNISASQADYFQAVKGGGHGDYRLLVLAPFTVQEIWDLTMLAFDKADEYRNPVMILGDSILGQMMEPFIPTPYMKPALPEKTWALNGCAGRQPNVVKSLFVGEGELEEKNYVLQDKYRRMKAKDVRFQTQDIEDAELIVVSFGIAARISTEAVSMLRKTGKRVGHFRPITLFPFPEKQIHDLARRGAKFIAVELNAGQMVEDVRLAVNGKSEVLFYGRPGGGVITPEELYDRLKDEC</sequence>